<dbReference type="Proteomes" id="UP001302477">
    <property type="component" value="Chromosome"/>
</dbReference>
<keyword evidence="2" id="KW-1185">Reference proteome</keyword>
<dbReference type="AlphaFoldDB" id="A0AAU0MZH3"/>
<proteinExistence type="predicted"/>
<gene>
    <name evidence="1" type="ORF">R5R33_17485</name>
</gene>
<dbReference type="KEGG" id="mpaf:R5R33_17485"/>
<dbReference type="Gene3D" id="3.30.70.1290">
    <property type="entry name" value="Transposase IS200-like"/>
    <property type="match status" value="1"/>
</dbReference>
<reference evidence="1 2" key="1">
    <citation type="submission" date="2023-10" db="EMBL/GenBank/DDBJ databases">
        <title>Description of Microbulbifer bruguierae sp. nov., isolated from the sediments of mangrove plant Bruguiera sexangula and comparative genomic analyses of the genus Microbulbifer.</title>
        <authorList>
            <person name="Long M."/>
        </authorList>
    </citation>
    <scope>NUCLEOTIDE SEQUENCE [LARGE SCALE GENOMIC DNA]</scope>
    <source>
        <strain evidence="1 2">SPO729</strain>
    </source>
</reference>
<name>A0AAU0MZH3_9GAMM</name>
<protein>
    <submittedName>
        <fullName evidence="1">Transposase</fullName>
    </submittedName>
</protein>
<evidence type="ECO:0000313" key="1">
    <source>
        <dbReference type="EMBL" id="WOX05508.1"/>
    </source>
</evidence>
<dbReference type="EMBL" id="CP137555">
    <property type="protein sequence ID" value="WOX05508.1"/>
    <property type="molecule type" value="Genomic_DNA"/>
</dbReference>
<sequence length="37" mass="4336">MVVYAGWLKQYAKEFDIQVHAWVLMTNHVHPLVTPNV</sequence>
<dbReference type="SUPFAM" id="SSF143422">
    <property type="entry name" value="Transposase IS200-like"/>
    <property type="match status" value="1"/>
</dbReference>
<dbReference type="GO" id="GO:0004803">
    <property type="term" value="F:transposase activity"/>
    <property type="evidence" value="ECO:0007669"/>
    <property type="project" value="InterPro"/>
</dbReference>
<dbReference type="GO" id="GO:0003677">
    <property type="term" value="F:DNA binding"/>
    <property type="evidence" value="ECO:0007669"/>
    <property type="project" value="InterPro"/>
</dbReference>
<accession>A0AAU0MZH3</accession>
<dbReference type="GO" id="GO:0006313">
    <property type="term" value="P:DNA transposition"/>
    <property type="evidence" value="ECO:0007669"/>
    <property type="project" value="InterPro"/>
</dbReference>
<organism evidence="1 2">
    <name type="scientific">Microbulbifer pacificus</name>
    <dbReference type="NCBI Taxonomy" id="407164"/>
    <lineage>
        <taxon>Bacteria</taxon>
        <taxon>Pseudomonadati</taxon>
        <taxon>Pseudomonadota</taxon>
        <taxon>Gammaproteobacteria</taxon>
        <taxon>Cellvibrionales</taxon>
        <taxon>Microbulbiferaceae</taxon>
        <taxon>Microbulbifer</taxon>
    </lineage>
</organism>
<dbReference type="InterPro" id="IPR036515">
    <property type="entry name" value="Transposase_17_sf"/>
</dbReference>
<evidence type="ECO:0000313" key="2">
    <source>
        <dbReference type="Proteomes" id="UP001302477"/>
    </source>
</evidence>